<feature type="transmembrane region" description="Helical" evidence="1">
    <location>
        <begin position="20"/>
        <end position="42"/>
    </location>
</feature>
<dbReference type="EMBL" id="JAMZFW010000013">
    <property type="protein sequence ID" value="MCP1102716.1"/>
    <property type="molecule type" value="Genomic_DNA"/>
</dbReference>
<dbReference type="Pfam" id="PF06161">
    <property type="entry name" value="DUF975"/>
    <property type="match status" value="1"/>
</dbReference>
<dbReference type="PANTHER" id="PTHR40076:SF1">
    <property type="entry name" value="MEMBRANE PROTEIN"/>
    <property type="match status" value="1"/>
</dbReference>
<feature type="transmembrane region" description="Helical" evidence="1">
    <location>
        <begin position="486"/>
        <end position="504"/>
    </location>
</feature>
<proteinExistence type="predicted"/>
<feature type="transmembrane region" description="Helical" evidence="1">
    <location>
        <begin position="251"/>
        <end position="276"/>
    </location>
</feature>
<feature type="transmembrane region" description="Helical" evidence="1">
    <location>
        <begin position="198"/>
        <end position="218"/>
    </location>
</feature>
<dbReference type="Pfam" id="PF06541">
    <property type="entry name" value="ABC_trans_CmpB"/>
    <property type="match status" value="1"/>
</dbReference>
<keyword evidence="1" id="KW-1133">Transmembrane helix</keyword>
<feature type="transmembrane region" description="Helical" evidence="1">
    <location>
        <begin position="344"/>
        <end position="362"/>
    </location>
</feature>
<feature type="transmembrane region" description="Helical" evidence="1">
    <location>
        <begin position="408"/>
        <end position="430"/>
    </location>
</feature>
<evidence type="ECO:0000313" key="2">
    <source>
        <dbReference type="EMBL" id="MCP1102716.1"/>
    </source>
</evidence>
<keyword evidence="1" id="KW-0812">Transmembrane</keyword>
<dbReference type="InterPro" id="IPR010380">
    <property type="entry name" value="DUF975"/>
</dbReference>
<reference evidence="2 3" key="1">
    <citation type="journal article" date="2022" name="Genome Biol. Evol.">
        <title>Host diet, physiology and behaviors set the stage for Lachnospiraceae cladogenesis.</title>
        <authorList>
            <person name="Vera-Ponce De Leon A."/>
            <person name="Schneider M."/>
            <person name="Jahnes B.C."/>
            <person name="Sadowski V."/>
            <person name="Camuy-Velez L.A."/>
            <person name="Duan J."/>
            <person name="Sabree Z.L."/>
        </authorList>
    </citation>
    <scope>NUCLEOTIDE SEQUENCE [LARGE SCALE GENOMIC DNA]</scope>
    <source>
        <strain evidence="2 3">PAL113</strain>
    </source>
</reference>
<feature type="transmembrane region" description="Helical" evidence="1">
    <location>
        <begin position="457"/>
        <end position="479"/>
    </location>
</feature>
<comment type="caution">
    <text evidence="2">The sequence shown here is derived from an EMBL/GenBank/DDBJ whole genome shotgun (WGS) entry which is preliminary data.</text>
</comment>
<name>A0ABT1EAK7_9FIRM</name>
<dbReference type="PANTHER" id="PTHR40076">
    <property type="entry name" value="MEMBRANE PROTEIN-RELATED"/>
    <property type="match status" value="1"/>
</dbReference>
<protein>
    <submittedName>
        <fullName evidence="2">DUF975 family protein</fullName>
    </submittedName>
</protein>
<keyword evidence="1" id="KW-0472">Membrane</keyword>
<dbReference type="Proteomes" id="UP001523566">
    <property type="component" value="Unassembled WGS sequence"/>
</dbReference>
<organism evidence="2 3">
    <name type="scientific">Aequitasia blattaphilus</name>
    <dbReference type="NCBI Taxonomy" id="2949332"/>
    <lineage>
        <taxon>Bacteria</taxon>
        <taxon>Bacillati</taxon>
        <taxon>Bacillota</taxon>
        <taxon>Clostridia</taxon>
        <taxon>Lachnospirales</taxon>
        <taxon>Lachnospiraceae</taxon>
        <taxon>Aequitasia</taxon>
    </lineage>
</organism>
<feature type="transmembrane region" description="Helical" evidence="1">
    <location>
        <begin position="135"/>
        <end position="158"/>
    </location>
</feature>
<evidence type="ECO:0000256" key="1">
    <source>
        <dbReference type="SAM" id="Phobius"/>
    </source>
</evidence>
<feature type="transmembrane region" description="Helical" evidence="1">
    <location>
        <begin position="382"/>
        <end position="401"/>
    </location>
</feature>
<evidence type="ECO:0000313" key="3">
    <source>
        <dbReference type="Proteomes" id="UP001523566"/>
    </source>
</evidence>
<keyword evidence="3" id="KW-1185">Reference proteome</keyword>
<dbReference type="RefSeq" id="WP_262066502.1">
    <property type="nucleotide sequence ID" value="NZ_JAMXOD010000013.1"/>
</dbReference>
<sequence>MNWNRKNLKSQGKISFKKNYRRYVVICLILLFISGEFVGTYYSLTDTVTTTTDAEDEINRLPLNNSSGVIADFAEGVGTLEKTKDDTVKKFASYHPTRGVLAQFFNGVSATGNLTTGVLNTVNHMVFSSRIGEGIVILISTLLQLMWFLFVGQVLSVGGRRFALESRRYHDTNTERVFLMYHVKRVIKVGLSMLRHTVYLMLWMFTVIGGVIKFYSYYMVPFILAENPDINGKTAIKISRQMMKGYKWKLFILQFSFLGWNILNVLTFGLLGIFYLNPYRLATESEVYMALRRNYIDNNGAFSYLLKDVYLDIPIAQDDTYPADGFEIPSAPARKWLEIDFNRNYTLLHLILIFFIFSMVGWCWEVSLHLLQDGTFVNRGTMFGPWLPIYGSGTVLVLFLLKPFRNRHILTFFLATALCGIIEYSTSYFLERVHHMKWWDYSGYLLNLNGRVCLEGLLVFGLGCYAIIYIAAPIIDNLISKLPRKVLISIALILVCLFCLDSVYSRSHPNTGKGITDYQSQPQKKFYLQETRYS</sequence>
<accession>A0ABT1EAK7</accession>
<dbReference type="InterPro" id="IPR010540">
    <property type="entry name" value="CmpB_TMEM229"/>
</dbReference>
<gene>
    <name evidence="2" type="ORF">NK125_09835</name>
</gene>